<accession>A0A7Y9QU74</accession>
<feature type="coiled-coil region" evidence="1">
    <location>
        <begin position="64"/>
        <end position="93"/>
    </location>
</feature>
<proteinExistence type="predicted"/>
<dbReference type="CDD" id="cd00130">
    <property type="entry name" value="PAS"/>
    <property type="match status" value="1"/>
</dbReference>
<dbReference type="Pfam" id="PF08448">
    <property type="entry name" value="PAS_4"/>
    <property type="match status" value="1"/>
</dbReference>
<comment type="caution">
    <text evidence="4">The sequence shown here is derived from an EMBL/GenBank/DDBJ whole genome shotgun (WGS) entry which is preliminary data.</text>
</comment>
<reference evidence="4 5" key="1">
    <citation type="submission" date="2020-07" db="EMBL/GenBank/DDBJ databases">
        <title>Genomic Encyclopedia of Archaeal and Bacterial Type Strains, Phase II (KMG-II): from individual species to whole genera.</title>
        <authorList>
            <person name="Goeker M."/>
        </authorList>
    </citation>
    <scope>NUCLEOTIDE SEQUENCE [LARGE SCALE GENOMIC DNA]</scope>
    <source>
        <strain evidence="4 5">DSM 21226</strain>
    </source>
</reference>
<dbReference type="InterPro" id="IPR000014">
    <property type="entry name" value="PAS"/>
</dbReference>
<keyword evidence="1" id="KW-0175">Coiled coil</keyword>
<sequence length="207" mass="22133">MPHPTIESDRQQTLRTQAESRLTGHSAPTGRQATASAALGVLHQLASSPATAADALALLHELQVHQVEVELQNEELHRNRTELEADLLRLTQCHDHAPVGCFTIDRGLVLCEVNRTGARLLGVEREALPGHSLEAFLAPQGAETLRALLAQVDAGQGVDARAASPLELVARDGQRHRVEASAAADPAGGRYLLALSSSRDHSLRTTP</sequence>
<dbReference type="InterPro" id="IPR013656">
    <property type="entry name" value="PAS_4"/>
</dbReference>
<dbReference type="NCBIfam" id="TIGR00229">
    <property type="entry name" value="sensory_box"/>
    <property type="match status" value="1"/>
</dbReference>
<dbReference type="Gene3D" id="3.30.450.20">
    <property type="entry name" value="PAS domain"/>
    <property type="match status" value="1"/>
</dbReference>
<keyword evidence="5" id="KW-1185">Reference proteome</keyword>
<protein>
    <submittedName>
        <fullName evidence="4">PAS domain S-box-containing protein</fullName>
    </submittedName>
</protein>
<dbReference type="SUPFAM" id="SSF55785">
    <property type="entry name" value="PYP-like sensor domain (PAS domain)"/>
    <property type="match status" value="1"/>
</dbReference>
<dbReference type="RefSeq" id="WP_179632384.1">
    <property type="nucleotide sequence ID" value="NZ_JACCFH010000001.1"/>
</dbReference>
<name>A0A7Y9QU74_9BURK</name>
<evidence type="ECO:0000256" key="1">
    <source>
        <dbReference type="SAM" id="Coils"/>
    </source>
</evidence>
<dbReference type="EMBL" id="JACCFH010000001">
    <property type="protein sequence ID" value="NYG31386.1"/>
    <property type="molecule type" value="Genomic_DNA"/>
</dbReference>
<evidence type="ECO:0000313" key="5">
    <source>
        <dbReference type="Proteomes" id="UP000518288"/>
    </source>
</evidence>
<feature type="compositionally biased region" description="Basic and acidic residues" evidence="2">
    <location>
        <begin position="1"/>
        <end position="12"/>
    </location>
</feature>
<evidence type="ECO:0000256" key="2">
    <source>
        <dbReference type="SAM" id="MobiDB-lite"/>
    </source>
</evidence>
<feature type="region of interest" description="Disordered" evidence="2">
    <location>
        <begin position="1"/>
        <end position="30"/>
    </location>
</feature>
<dbReference type="InterPro" id="IPR035965">
    <property type="entry name" value="PAS-like_dom_sf"/>
</dbReference>
<gene>
    <name evidence="4" type="ORF">BDD16_000372</name>
</gene>
<dbReference type="SMART" id="SM00091">
    <property type="entry name" value="PAS"/>
    <property type="match status" value="1"/>
</dbReference>
<evidence type="ECO:0000313" key="4">
    <source>
        <dbReference type="EMBL" id="NYG31386.1"/>
    </source>
</evidence>
<dbReference type="Proteomes" id="UP000518288">
    <property type="component" value="Unassembled WGS sequence"/>
</dbReference>
<dbReference type="AlphaFoldDB" id="A0A7Y9QU74"/>
<feature type="domain" description="PAS" evidence="3">
    <location>
        <begin position="88"/>
        <end position="154"/>
    </location>
</feature>
<evidence type="ECO:0000259" key="3">
    <source>
        <dbReference type="SMART" id="SM00091"/>
    </source>
</evidence>
<organism evidence="4 5">
    <name type="scientific">Sphaerotilus montanus</name>
    <dbReference type="NCBI Taxonomy" id="522889"/>
    <lineage>
        <taxon>Bacteria</taxon>
        <taxon>Pseudomonadati</taxon>
        <taxon>Pseudomonadota</taxon>
        <taxon>Betaproteobacteria</taxon>
        <taxon>Burkholderiales</taxon>
        <taxon>Sphaerotilaceae</taxon>
        <taxon>Sphaerotilus</taxon>
    </lineage>
</organism>